<protein>
    <submittedName>
        <fullName evidence="1">Uncharacterized protein</fullName>
    </submittedName>
</protein>
<organism evidence="1">
    <name type="scientific">Anguilla anguilla</name>
    <name type="common">European freshwater eel</name>
    <name type="synonym">Muraena anguilla</name>
    <dbReference type="NCBI Taxonomy" id="7936"/>
    <lineage>
        <taxon>Eukaryota</taxon>
        <taxon>Metazoa</taxon>
        <taxon>Chordata</taxon>
        <taxon>Craniata</taxon>
        <taxon>Vertebrata</taxon>
        <taxon>Euteleostomi</taxon>
        <taxon>Actinopterygii</taxon>
        <taxon>Neopterygii</taxon>
        <taxon>Teleostei</taxon>
        <taxon>Anguilliformes</taxon>
        <taxon>Anguillidae</taxon>
        <taxon>Anguilla</taxon>
    </lineage>
</organism>
<accession>A0A0E9WIY1</accession>
<name>A0A0E9WIY1_ANGAN</name>
<evidence type="ECO:0000313" key="1">
    <source>
        <dbReference type="EMBL" id="JAH89545.1"/>
    </source>
</evidence>
<dbReference type="EMBL" id="GBXM01019032">
    <property type="protein sequence ID" value="JAH89545.1"/>
    <property type="molecule type" value="Transcribed_RNA"/>
</dbReference>
<reference evidence="1" key="2">
    <citation type="journal article" date="2015" name="Fish Shellfish Immunol.">
        <title>Early steps in the European eel (Anguilla anguilla)-Vibrio vulnificus interaction in the gills: Role of the RtxA13 toxin.</title>
        <authorList>
            <person name="Callol A."/>
            <person name="Pajuelo D."/>
            <person name="Ebbesson L."/>
            <person name="Teles M."/>
            <person name="MacKenzie S."/>
            <person name="Amaro C."/>
        </authorList>
    </citation>
    <scope>NUCLEOTIDE SEQUENCE</scope>
</reference>
<reference evidence="1" key="1">
    <citation type="submission" date="2014-11" db="EMBL/GenBank/DDBJ databases">
        <authorList>
            <person name="Amaro Gonzalez C."/>
        </authorList>
    </citation>
    <scope>NUCLEOTIDE SEQUENCE</scope>
</reference>
<sequence length="48" mass="5565">MDFFDHKLFMRGGTDVIGRLPVSASVRSSLLWHACFFRSPMILCKHRP</sequence>
<dbReference type="AlphaFoldDB" id="A0A0E9WIY1"/>
<proteinExistence type="predicted"/>